<gene>
    <name evidence="1" type="ORF">M8T91_05965</name>
</gene>
<proteinExistence type="predicted"/>
<accession>A0ABY9EER0</accession>
<dbReference type="EMBL" id="CP098023">
    <property type="protein sequence ID" value="WKD50965.1"/>
    <property type="molecule type" value="Genomic_DNA"/>
</dbReference>
<keyword evidence="2" id="KW-1185">Reference proteome</keyword>
<name>A0ABY9EER0_9GAMM</name>
<evidence type="ECO:0000313" key="2">
    <source>
        <dbReference type="Proteomes" id="UP001321520"/>
    </source>
</evidence>
<sequence length="134" mass="15554">MNACINIKGATSDSTEEIPQKIKQRERNYYKKPSLTGRDVLKRAQARFFSTTTELQYKGVVFASEPHALKMGVKTPITPPRIPSPPLPMSNSDTAFIQWPSAQRAAFPWEFDGQYWWVMPTWVSKYHLRWAYQE</sequence>
<protein>
    <submittedName>
        <fullName evidence="1">Uncharacterized protein</fullName>
    </submittedName>
</protein>
<dbReference type="RefSeq" id="WP_301417775.1">
    <property type="nucleotide sequence ID" value="NZ_CP098023.1"/>
</dbReference>
<evidence type="ECO:0000313" key="1">
    <source>
        <dbReference type="EMBL" id="WKD50965.1"/>
    </source>
</evidence>
<dbReference type="Proteomes" id="UP001321520">
    <property type="component" value="Chromosome"/>
</dbReference>
<organism evidence="1 2">
    <name type="scientific">Microbulbifer spongiae</name>
    <dbReference type="NCBI Taxonomy" id="2944933"/>
    <lineage>
        <taxon>Bacteria</taxon>
        <taxon>Pseudomonadati</taxon>
        <taxon>Pseudomonadota</taxon>
        <taxon>Gammaproteobacteria</taxon>
        <taxon>Cellvibrionales</taxon>
        <taxon>Microbulbiferaceae</taxon>
        <taxon>Microbulbifer</taxon>
    </lineage>
</organism>
<reference evidence="1 2" key="1">
    <citation type="submission" date="2022-05" db="EMBL/GenBank/DDBJ databases">
        <title>Microbulbifer sp. nov., isolated from sponge.</title>
        <authorList>
            <person name="Gao L."/>
        </authorList>
    </citation>
    <scope>NUCLEOTIDE SEQUENCE [LARGE SCALE GENOMIC DNA]</scope>
    <source>
        <strain evidence="1 2">MI-G</strain>
    </source>
</reference>